<feature type="domain" description="Carrier" evidence="5">
    <location>
        <begin position="586"/>
        <end position="660"/>
    </location>
</feature>
<dbReference type="SUPFAM" id="SSF56801">
    <property type="entry name" value="Acetyl-CoA synthetase-like"/>
    <property type="match status" value="2"/>
</dbReference>
<dbReference type="PANTHER" id="PTHR45527">
    <property type="entry name" value="NONRIBOSOMAL PEPTIDE SYNTHETASE"/>
    <property type="match status" value="1"/>
</dbReference>
<comment type="cofactor">
    <cofactor evidence="1">
        <name>pantetheine 4'-phosphate</name>
        <dbReference type="ChEBI" id="CHEBI:47942"/>
    </cofactor>
</comment>
<dbReference type="Pfam" id="PF00668">
    <property type="entry name" value="Condensation"/>
    <property type="match status" value="1"/>
</dbReference>
<dbReference type="InterPro" id="IPR020845">
    <property type="entry name" value="AMP-binding_CS"/>
</dbReference>
<dbReference type="PROSITE" id="PS00012">
    <property type="entry name" value="PHOSPHOPANTETHEINE"/>
    <property type="match status" value="1"/>
</dbReference>
<dbReference type="InterPro" id="IPR020806">
    <property type="entry name" value="PKS_PP-bd"/>
</dbReference>
<evidence type="ECO:0000256" key="3">
    <source>
        <dbReference type="ARBA" id="ARBA00022553"/>
    </source>
</evidence>
<dbReference type="PROSITE" id="PS50075">
    <property type="entry name" value="CARRIER"/>
    <property type="match status" value="2"/>
</dbReference>
<reference evidence="6 7" key="1">
    <citation type="submission" date="2019-02" db="EMBL/GenBank/DDBJ databases">
        <title>Sequencing the genomes of 1000 actinobacteria strains.</title>
        <authorList>
            <person name="Klenk H.-P."/>
        </authorList>
    </citation>
    <scope>NUCLEOTIDE SEQUENCE [LARGE SCALE GENOMIC DNA]</scope>
    <source>
        <strain evidence="6 7">DSM 45162</strain>
    </source>
</reference>
<dbReference type="InterPro" id="IPR009081">
    <property type="entry name" value="PP-bd_ACP"/>
</dbReference>
<feature type="region of interest" description="Disordered" evidence="4">
    <location>
        <begin position="1592"/>
        <end position="1621"/>
    </location>
</feature>
<dbReference type="PANTHER" id="PTHR45527:SF1">
    <property type="entry name" value="FATTY ACID SYNTHASE"/>
    <property type="match status" value="1"/>
</dbReference>
<dbReference type="GO" id="GO:0044550">
    <property type="term" value="P:secondary metabolite biosynthetic process"/>
    <property type="evidence" value="ECO:0007669"/>
    <property type="project" value="TreeGrafter"/>
</dbReference>
<name>A0A4Q7ZQH2_9ACTN</name>
<evidence type="ECO:0000313" key="7">
    <source>
        <dbReference type="Proteomes" id="UP000292564"/>
    </source>
</evidence>
<dbReference type="CDD" id="cd05930">
    <property type="entry name" value="A_NRPS"/>
    <property type="match status" value="1"/>
</dbReference>
<feature type="domain" description="Carrier" evidence="5">
    <location>
        <begin position="1621"/>
        <end position="1695"/>
    </location>
</feature>
<dbReference type="RefSeq" id="WP_130511854.1">
    <property type="nucleotide sequence ID" value="NZ_SHKY01000001.1"/>
</dbReference>
<dbReference type="Gene3D" id="3.30.300.30">
    <property type="match status" value="2"/>
</dbReference>
<dbReference type="EMBL" id="SHKY01000001">
    <property type="protein sequence ID" value="RZU53360.1"/>
    <property type="molecule type" value="Genomic_DNA"/>
</dbReference>
<evidence type="ECO:0000256" key="4">
    <source>
        <dbReference type="SAM" id="MobiDB-lite"/>
    </source>
</evidence>
<organism evidence="6 7">
    <name type="scientific">Krasilnikovia cinnamomea</name>
    <dbReference type="NCBI Taxonomy" id="349313"/>
    <lineage>
        <taxon>Bacteria</taxon>
        <taxon>Bacillati</taxon>
        <taxon>Actinomycetota</taxon>
        <taxon>Actinomycetes</taxon>
        <taxon>Micromonosporales</taxon>
        <taxon>Micromonosporaceae</taxon>
        <taxon>Krasilnikovia</taxon>
    </lineage>
</organism>
<keyword evidence="7" id="KW-1185">Reference proteome</keyword>
<dbReference type="InterPro" id="IPR036736">
    <property type="entry name" value="ACP-like_sf"/>
</dbReference>
<dbReference type="PROSITE" id="PS00455">
    <property type="entry name" value="AMP_BINDING"/>
    <property type="match status" value="2"/>
</dbReference>
<dbReference type="InterPro" id="IPR000873">
    <property type="entry name" value="AMP-dep_synth/lig_dom"/>
</dbReference>
<dbReference type="InterPro" id="IPR006162">
    <property type="entry name" value="Ppantetheine_attach_site"/>
</dbReference>
<dbReference type="SUPFAM" id="SSF47336">
    <property type="entry name" value="ACP-like"/>
    <property type="match status" value="2"/>
</dbReference>
<comment type="caution">
    <text evidence="6">The sequence shown here is derived from an EMBL/GenBank/DDBJ whole genome shotgun (WGS) entry which is preliminary data.</text>
</comment>
<sequence>MSVQQRPGTGADQRTGPVGAAPASPDTEPIAGPPHGATTPTVPARIARIAAREPDRIALRLGERRVTYRELVGRAGRLAARLTGAGVRTGDVVAVAGTDRFATVTGTLAVWWAGAVHLAVDPAAPAARTEAILADADARLLLTDAVTGTAGNDHTDTSLARDDHADTGAEDAPEYAARPGAGWLADLTTAPGPAEGATTGDAATLTGVVPAARAEQLAYLVYTSGTTGVPKAVAVTHGALAMHVAAAREGFGIGPDDVVLHLARPTVDVAVEQIATALTAGAQLVPPPAGLLSADEFLRLLAAERITVANVAAGYFHEVVAALRAGARVPATLHTMISGSDRLAARAAADWTALTGVRLLNAYGPTETVITATVAEIPAHPDAPASGVPADGASVPIGEALGDRRAHVLDARLRPADEGELYLGGDLLAAGYLGRPGLTGQRFLPDPAGVPGARMYRTGDLVRRVGDGLEFVGRTDDQVKIRGFRVEPGEISHALGAHPAVAACAVVPHGSAETGQRLAGYLVPVPGTEPDPAEVRAFLADRLPEHMVPATLTVLAALPLTSDGKLDRAALPEPVADSRPDDTFVAPSTPAAQLVAGIWADVLGVARVGLTDSFFDLGGDSLTAVRVAGRVYEVFGPVSPYTIFEAPTLGAFVDAVQERLDDGQAPRPGPQRQPAATAPLSRVQRALWLADCWEPGSPAYNVPWVFELGGPVDADRLERAIGLVVERHEALRTTFALDGELPRQVIHDSVGVRLAVSAAADPEPLIRAEVSRPFDLATGPLLRARLIRTSPTTASLLLVFHHIVWDEGSLPVLERELWAAYEGRGHTLAPLPIQYGDHARWTHDGTDGSRSDYWVERLRGAPTGPTIRPDRSRPATPGHRLDHRRFALDDALADAVRRLARSADATPFMVLLTGLALAAHRHDGTDDLVVGTPVSLRDRPEFAPLIGYFINLLPLRLRLAAGDTGRDLLERVREAALGGYQHQDVPLEEIVDRIRPAHTDARHPLFQLVFEMHQATPQAPPLGAIPVTRRLHVNNVSRFDLSWSVEDDGVGFAGRIEFDTDLFDAATLEVLRDHWFAALETLTADPDAEAVTAPAVAGRSPAHAGAGTDRDLPVHTLFERRARQAPDAVAVIAGDTRLTYAGLNARANRLARHLRAHGVTPGAVVAVLVDRDADLVTALLAVLKAGAGYTLLDPELPAARRADAIADCAAHLTVTRQMIRDAGAAAEQTDAEAGGEPDLDLAVPADAVACVMFTSGSTGRPKGVTATHRALTATYLDQRYADFDADQVWLQCSPVSWDAFGLELYGALLFGGVTVLHPGQRPDPETMTDLVLRHGVTQLQLSASLFNFLVDEFPQIFTPLRVVFTGGERASVAHVRRLRERHPQLRIVNGYGPVESMGFTTCHEVRPADLDAPAVPIGRPVAHKDVYLLDGRYRPVPDGEPGELYMAGDGLALGYVGRPGLTAQRFLPDPAGPPGARMYRTGDIGRWNADGTLDITGRADDQVKIRGFRVEPGEVAAALAGCPGVGDAAVVAHPVGSGPDAELRLAAYLTAPDGAPGYPEICDYLGTLLPDYMIPSSITVLDALPLTPNGKLDRAALPAPDDPADRSSPARSENPLHGAGDPLSEAERLVAAVWREVLGVDEIRADDNFFRLGGNSLSAVRVALRLTAETGVRVPPRLVFAARTVAAMAHRIGTR</sequence>
<dbReference type="InterPro" id="IPR025110">
    <property type="entry name" value="AMP-bd_C"/>
</dbReference>
<keyword evidence="3" id="KW-0597">Phosphoprotein</keyword>
<dbReference type="Pfam" id="PF00501">
    <property type="entry name" value="AMP-binding"/>
    <property type="match status" value="2"/>
</dbReference>
<dbReference type="OrthoDB" id="5476914at2"/>
<dbReference type="Gene3D" id="1.10.1200.10">
    <property type="entry name" value="ACP-like"/>
    <property type="match status" value="2"/>
</dbReference>
<dbReference type="GO" id="GO:0005737">
    <property type="term" value="C:cytoplasm"/>
    <property type="evidence" value="ECO:0007669"/>
    <property type="project" value="TreeGrafter"/>
</dbReference>
<evidence type="ECO:0000256" key="1">
    <source>
        <dbReference type="ARBA" id="ARBA00001957"/>
    </source>
</evidence>
<keyword evidence="2" id="KW-0596">Phosphopantetheine</keyword>
<feature type="compositionally biased region" description="Basic and acidic residues" evidence="4">
    <location>
        <begin position="153"/>
        <end position="167"/>
    </location>
</feature>
<dbReference type="InterPro" id="IPR001242">
    <property type="entry name" value="Condensation_dom"/>
</dbReference>
<dbReference type="CDD" id="cd19531">
    <property type="entry name" value="LCL_NRPS-like"/>
    <property type="match status" value="1"/>
</dbReference>
<dbReference type="GO" id="GO:0043041">
    <property type="term" value="P:amino acid activation for nonribosomal peptide biosynthetic process"/>
    <property type="evidence" value="ECO:0007669"/>
    <property type="project" value="TreeGrafter"/>
</dbReference>
<dbReference type="GO" id="GO:0008610">
    <property type="term" value="P:lipid biosynthetic process"/>
    <property type="evidence" value="ECO:0007669"/>
    <property type="project" value="UniProtKB-ARBA"/>
</dbReference>
<gene>
    <name evidence="6" type="ORF">EV385_5281</name>
</gene>
<dbReference type="GO" id="GO:0031177">
    <property type="term" value="F:phosphopantetheine binding"/>
    <property type="evidence" value="ECO:0007669"/>
    <property type="project" value="InterPro"/>
</dbReference>
<evidence type="ECO:0000259" key="5">
    <source>
        <dbReference type="PROSITE" id="PS50075"/>
    </source>
</evidence>
<dbReference type="InterPro" id="IPR023213">
    <property type="entry name" value="CAT-like_dom_sf"/>
</dbReference>
<feature type="region of interest" description="Disordered" evidence="4">
    <location>
        <begin position="1"/>
        <end position="41"/>
    </location>
</feature>
<dbReference type="Pfam" id="PF13193">
    <property type="entry name" value="AMP-binding_C"/>
    <property type="match status" value="2"/>
</dbReference>
<accession>A0A4Q7ZQH2</accession>
<feature type="region of interest" description="Disordered" evidence="4">
    <location>
        <begin position="151"/>
        <end position="172"/>
    </location>
</feature>
<dbReference type="Gene3D" id="3.40.50.12780">
    <property type="entry name" value="N-terminal domain of ligase-like"/>
    <property type="match status" value="2"/>
</dbReference>
<dbReference type="InterPro" id="IPR042099">
    <property type="entry name" value="ANL_N_sf"/>
</dbReference>
<dbReference type="GO" id="GO:0003824">
    <property type="term" value="F:catalytic activity"/>
    <property type="evidence" value="ECO:0007669"/>
    <property type="project" value="InterPro"/>
</dbReference>
<protein>
    <submittedName>
        <fullName evidence="6">Amino acid adenylation domain-containing protein</fullName>
    </submittedName>
</protein>
<dbReference type="Pfam" id="PF00550">
    <property type="entry name" value="PP-binding"/>
    <property type="match status" value="2"/>
</dbReference>
<dbReference type="InterPro" id="IPR045851">
    <property type="entry name" value="AMP-bd_C_sf"/>
</dbReference>
<proteinExistence type="predicted"/>
<dbReference type="CDD" id="cd12117">
    <property type="entry name" value="A_NRPS_Srf_like"/>
    <property type="match status" value="1"/>
</dbReference>
<evidence type="ECO:0000256" key="2">
    <source>
        <dbReference type="ARBA" id="ARBA00022450"/>
    </source>
</evidence>
<dbReference type="SUPFAM" id="SSF52777">
    <property type="entry name" value="CoA-dependent acyltransferases"/>
    <property type="match status" value="2"/>
</dbReference>
<dbReference type="InterPro" id="IPR010071">
    <property type="entry name" value="AA_adenyl_dom"/>
</dbReference>
<evidence type="ECO:0000313" key="6">
    <source>
        <dbReference type="EMBL" id="RZU53360.1"/>
    </source>
</evidence>
<dbReference type="SMART" id="SM00823">
    <property type="entry name" value="PKS_PP"/>
    <property type="match status" value="2"/>
</dbReference>
<dbReference type="NCBIfam" id="TIGR01733">
    <property type="entry name" value="AA-adenyl-dom"/>
    <property type="match status" value="2"/>
</dbReference>
<dbReference type="Proteomes" id="UP000292564">
    <property type="component" value="Unassembled WGS sequence"/>
</dbReference>
<dbReference type="Gene3D" id="3.30.559.10">
    <property type="entry name" value="Chloramphenicol acetyltransferase-like domain"/>
    <property type="match status" value="1"/>
</dbReference>
<dbReference type="Gene3D" id="3.30.559.30">
    <property type="entry name" value="Nonribosomal peptide synthetase, condensation domain"/>
    <property type="match status" value="1"/>
</dbReference>